<dbReference type="RefSeq" id="WP_146149560.1">
    <property type="nucleotide sequence ID" value="NZ_PVZF01000016.1"/>
</dbReference>
<dbReference type="Proteomes" id="UP000238083">
    <property type="component" value="Unassembled WGS sequence"/>
</dbReference>
<evidence type="ECO:0000313" key="2">
    <source>
        <dbReference type="Proteomes" id="UP000238083"/>
    </source>
</evidence>
<comment type="caution">
    <text evidence="1">The sequence shown here is derived from an EMBL/GenBank/DDBJ whole genome shotgun (WGS) entry which is preliminary data.</text>
</comment>
<accession>A0A2T0QX67</accession>
<dbReference type="AlphaFoldDB" id="A0A2T0QX67"/>
<gene>
    <name evidence="1" type="ORF">CLV37_11625</name>
</gene>
<dbReference type="EMBL" id="PVZF01000016">
    <property type="protein sequence ID" value="PRY10472.1"/>
    <property type="molecule type" value="Genomic_DNA"/>
</dbReference>
<sequence>MSTPVTSPLRGSLPSVVEPAAVIAAAHLVRSRARRARERARQVRAEADGARTTATLLRTRPVPVGAPPPNRALAVRGTLGDLWGAGDPPSPDPWLTLVVDALALDDTAGREHGLIVQGDAVARAEVTSVLVLALAAHPLRSALLDRLPGTLRAEVRARLASAEEVFGGTPTGAV</sequence>
<evidence type="ECO:0000313" key="1">
    <source>
        <dbReference type="EMBL" id="PRY10472.1"/>
    </source>
</evidence>
<protein>
    <submittedName>
        <fullName evidence="1">Uncharacterized protein</fullName>
    </submittedName>
</protein>
<reference evidence="1 2" key="1">
    <citation type="submission" date="2018-03" db="EMBL/GenBank/DDBJ databases">
        <title>Genomic Encyclopedia of Archaeal and Bacterial Type Strains, Phase II (KMG-II): from individual species to whole genera.</title>
        <authorList>
            <person name="Goeker M."/>
        </authorList>
    </citation>
    <scope>NUCLEOTIDE SEQUENCE [LARGE SCALE GENOMIC DNA]</scope>
    <source>
        <strain evidence="1 2">DSM 19711</strain>
    </source>
</reference>
<organism evidence="1 2">
    <name type="scientific">Kineococcus rhizosphaerae</name>
    <dbReference type="NCBI Taxonomy" id="559628"/>
    <lineage>
        <taxon>Bacteria</taxon>
        <taxon>Bacillati</taxon>
        <taxon>Actinomycetota</taxon>
        <taxon>Actinomycetes</taxon>
        <taxon>Kineosporiales</taxon>
        <taxon>Kineosporiaceae</taxon>
        <taxon>Kineococcus</taxon>
    </lineage>
</organism>
<keyword evidence="2" id="KW-1185">Reference proteome</keyword>
<proteinExistence type="predicted"/>
<name>A0A2T0QX67_9ACTN</name>